<evidence type="ECO:0000313" key="2">
    <source>
        <dbReference type="EMBL" id="CRZ05888.1"/>
    </source>
</evidence>
<proteinExistence type="predicted"/>
<name>A0A0H5QV72_9EUKA</name>
<organism evidence="2">
    <name type="scientific">Spongospora subterranea</name>
    <dbReference type="NCBI Taxonomy" id="70186"/>
    <lineage>
        <taxon>Eukaryota</taxon>
        <taxon>Sar</taxon>
        <taxon>Rhizaria</taxon>
        <taxon>Endomyxa</taxon>
        <taxon>Phytomyxea</taxon>
        <taxon>Plasmodiophorida</taxon>
        <taxon>Plasmodiophoridae</taxon>
        <taxon>Spongospora</taxon>
    </lineage>
</organism>
<protein>
    <submittedName>
        <fullName evidence="2">Uncharacterized protein</fullName>
    </submittedName>
</protein>
<sequence length="205" mass="22725">MSLSRECPIAVISLLGVMQRPLTCASGFTFENLLGCGPVNVQEGLRLCPCGLRWSQHPRSGAFDDSNMLMDKLMARLVKEIRPQLIAQPAACSSGFFFGDLLGPSPVDVNAGNALCICGMQKSLHNRGGCEMDFNLICDRFARRIAAEVHGDNLDSVFMHDSFVKNSIGYYRNTVVWWTRNPAIGGFALMSFSLGILAFCWRWFF</sequence>
<dbReference type="AlphaFoldDB" id="A0A0H5QV72"/>
<dbReference type="EMBL" id="HACM01005446">
    <property type="protein sequence ID" value="CRZ05888.1"/>
    <property type="molecule type" value="Transcribed_RNA"/>
</dbReference>
<keyword evidence="1" id="KW-0812">Transmembrane</keyword>
<reference evidence="2" key="1">
    <citation type="submission" date="2015-04" db="EMBL/GenBank/DDBJ databases">
        <title>The genome sequence of the plant pathogenic Rhizarian Plasmodiophora brassicae reveals insights in its biotrophic life cycle and the origin of chitin synthesis.</title>
        <authorList>
            <person name="Schwelm A."/>
            <person name="Fogelqvist J."/>
            <person name="Knaust A."/>
            <person name="Julke S."/>
            <person name="Lilja T."/>
            <person name="Dhandapani V."/>
            <person name="Bonilla-Rosso G."/>
            <person name="Karlsson M."/>
            <person name="Shevchenko A."/>
            <person name="Choi S.R."/>
            <person name="Kim H.G."/>
            <person name="Park J.Y."/>
            <person name="Lim Y.P."/>
            <person name="Ludwig-Muller J."/>
            <person name="Dixelius C."/>
        </authorList>
    </citation>
    <scope>NUCLEOTIDE SEQUENCE</scope>
    <source>
        <tissue evidence="2">Potato root galls</tissue>
    </source>
</reference>
<evidence type="ECO:0000256" key="1">
    <source>
        <dbReference type="SAM" id="Phobius"/>
    </source>
</evidence>
<keyword evidence="1" id="KW-1133">Transmembrane helix</keyword>
<keyword evidence="1" id="KW-0472">Membrane</keyword>
<accession>A0A0H5QV72</accession>
<feature type="transmembrane region" description="Helical" evidence="1">
    <location>
        <begin position="183"/>
        <end position="204"/>
    </location>
</feature>